<evidence type="ECO:0000313" key="5">
    <source>
        <dbReference type="Proteomes" id="UP000275267"/>
    </source>
</evidence>
<evidence type="ECO:0000256" key="3">
    <source>
        <dbReference type="ARBA" id="ARBA00022946"/>
    </source>
</evidence>
<organism evidence="4 5">
    <name type="scientific">Panicum miliaceum</name>
    <name type="common">Proso millet</name>
    <name type="synonym">Broomcorn millet</name>
    <dbReference type="NCBI Taxonomy" id="4540"/>
    <lineage>
        <taxon>Eukaryota</taxon>
        <taxon>Viridiplantae</taxon>
        <taxon>Streptophyta</taxon>
        <taxon>Embryophyta</taxon>
        <taxon>Tracheophyta</taxon>
        <taxon>Spermatophyta</taxon>
        <taxon>Magnoliopsida</taxon>
        <taxon>Liliopsida</taxon>
        <taxon>Poales</taxon>
        <taxon>Poaceae</taxon>
        <taxon>PACMAD clade</taxon>
        <taxon>Panicoideae</taxon>
        <taxon>Panicodae</taxon>
        <taxon>Paniceae</taxon>
        <taxon>Panicinae</taxon>
        <taxon>Panicum</taxon>
        <taxon>Panicum sect. Panicum</taxon>
    </lineage>
</organism>
<dbReference type="STRING" id="4540.A0A3L6PE91"/>
<dbReference type="SMART" id="SM00733">
    <property type="entry name" value="Mterf"/>
    <property type="match status" value="11"/>
</dbReference>
<dbReference type="GO" id="GO:0006353">
    <property type="term" value="P:DNA-templated transcription termination"/>
    <property type="evidence" value="ECO:0007669"/>
    <property type="project" value="UniProtKB-KW"/>
</dbReference>
<dbReference type="InterPro" id="IPR003690">
    <property type="entry name" value="MTERF"/>
</dbReference>
<dbReference type="PANTHER" id="PTHR13068:SF102">
    <property type="entry name" value="OS11G0246100 PROTEIN"/>
    <property type="match status" value="1"/>
</dbReference>
<comment type="caution">
    <text evidence="4">The sequence shown here is derived from an EMBL/GenBank/DDBJ whole genome shotgun (WGS) entry which is preliminary data.</text>
</comment>
<dbReference type="GO" id="GO:0003676">
    <property type="term" value="F:nucleic acid binding"/>
    <property type="evidence" value="ECO:0007669"/>
    <property type="project" value="InterPro"/>
</dbReference>
<keyword evidence="3" id="KW-0809">Transit peptide</keyword>
<keyword evidence="5" id="KW-1185">Reference proteome</keyword>
<accession>A0A3L6PE91</accession>
<dbReference type="EMBL" id="PQIB02000018">
    <property type="protein sequence ID" value="RLM54726.1"/>
    <property type="molecule type" value="Genomic_DNA"/>
</dbReference>
<keyword evidence="2" id="KW-0805">Transcription regulation</keyword>
<dbReference type="InterPro" id="IPR038538">
    <property type="entry name" value="MTERF_sf"/>
</dbReference>
<proteinExistence type="inferred from homology"/>
<dbReference type="Pfam" id="PF02536">
    <property type="entry name" value="mTERF"/>
    <property type="match status" value="2"/>
</dbReference>
<dbReference type="PANTHER" id="PTHR13068">
    <property type="entry name" value="CGI-12 PROTEIN-RELATED"/>
    <property type="match status" value="1"/>
</dbReference>
<dbReference type="Gene3D" id="1.25.70.10">
    <property type="entry name" value="Transcription termination factor 3, mitochondrial"/>
    <property type="match status" value="3"/>
</dbReference>
<keyword evidence="2" id="KW-0804">Transcription</keyword>
<keyword evidence="2" id="KW-0806">Transcription termination</keyword>
<dbReference type="FunFam" id="1.25.70.10:FF:000001">
    <property type="entry name" value="Mitochondrial transcription termination factor-like"/>
    <property type="match status" value="2"/>
</dbReference>
<dbReference type="AlphaFoldDB" id="A0A3L6PE91"/>
<name>A0A3L6PE91_PANMI</name>
<gene>
    <name evidence="4" type="ORF">C2845_PM10G07770</name>
</gene>
<protein>
    <submittedName>
        <fullName evidence="4">Uncharacterized protein</fullName>
    </submittedName>
</protein>
<sequence length="761" mass="84313">MLLLRRHLLPLLRAASPLPSPIHRRACPLLSTSASAAPFSFEDYLVAACGLSPAQARKTAQKAVDETSRHSKKAFEDLSRSRLKSASNPDAILVLLSGVGLSRTDIAAVVAADPMLLRCSVKTIGPRLLALRDCLGLSAPQIVRFLLVGSRSLHSRSILPTLQFLISFYGSFEQVLVAAKRNRGLLHASLEKTIEPKVALFRQFGVRDIAKLCSNNPKLLTFSLERVKEFLLRAEELGVPRNSQMFKYAVAVVACNSREKVAAKIEFFKRTLGCSESEVSIAVFRQPSILGVSDEKHIRKFEFLVNEVGMGPRYILERPYLFALSLEKRLLPRYRVLKVLQAKGLLNSKMSFTKFVTIGEKAFRLRFIDPHKDSVPGLAATLLPSPTHHRACLLSASAAPFCLEDYLVAACGLAPAQARKTAKQAFDEASKDCKKKAFEELCTSRLNSASNPNAVLALLSGVGLTRTDIASIVAADPLLLRSSVKNVGPRLLALRDCLGLSTPQIVRFLLVGSRALRGCDIVPKLEFFIYFYGSFERLLVIMKRNNSILFSDFERVIKTNIALLCQCGLSVRDIAQLCSRNARLLTFSPERIKEFVLRAEELGVHRSSRMFKHAIRSVSDTNKEKVAARLEFLKSTLGCSESEVAIAVSKKPTILGYSEEGLLRKIQFFIKEVGMEPQYIVERPVILSYSLEKRLVPRHCVMKVLQEKGLLGSKMGFYTFAQIGEETFKLKYIDYHKDSVPGLADAYATACAIVVPSGMKS</sequence>
<dbReference type="OrthoDB" id="2017321at2759"/>
<evidence type="ECO:0000256" key="2">
    <source>
        <dbReference type="ARBA" id="ARBA00022472"/>
    </source>
</evidence>
<evidence type="ECO:0000313" key="4">
    <source>
        <dbReference type="EMBL" id="RLM54726.1"/>
    </source>
</evidence>
<reference evidence="5" key="1">
    <citation type="journal article" date="2019" name="Nat. Commun.">
        <title>The genome of broomcorn millet.</title>
        <authorList>
            <person name="Zou C."/>
            <person name="Miki D."/>
            <person name="Li D."/>
            <person name="Tang Q."/>
            <person name="Xiao L."/>
            <person name="Rajput S."/>
            <person name="Deng P."/>
            <person name="Jia W."/>
            <person name="Huang R."/>
            <person name="Zhang M."/>
            <person name="Sun Y."/>
            <person name="Hu J."/>
            <person name="Fu X."/>
            <person name="Schnable P.S."/>
            <person name="Li F."/>
            <person name="Zhang H."/>
            <person name="Feng B."/>
            <person name="Zhu X."/>
            <person name="Liu R."/>
            <person name="Schnable J.C."/>
            <person name="Zhu J.-K."/>
            <person name="Zhang H."/>
        </authorList>
    </citation>
    <scope>NUCLEOTIDE SEQUENCE [LARGE SCALE GENOMIC DNA]</scope>
</reference>
<dbReference type="Proteomes" id="UP000275267">
    <property type="component" value="Unassembled WGS sequence"/>
</dbReference>
<comment type="similarity">
    <text evidence="1">Belongs to the mTERF family.</text>
</comment>
<evidence type="ECO:0000256" key="1">
    <source>
        <dbReference type="ARBA" id="ARBA00007692"/>
    </source>
</evidence>